<dbReference type="InterPro" id="IPR022963">
    <property type="entry name" value="Galactokinase_bac"/>
</dbReference>
<dbReference type="PANTHER" id="PTHR10457">
    <property type="entry name" value="MEVALONATE KINASE/GALACTOKINASE"/>
    <property type="match status" value="1"/>
</dbReference>
<dbReference type="HAMAP" id="MF_00246">
    <property type="entry name" value="Galactokinase"/>
    <property type="match status" value="1"/>
</dbReference>
<comment type="pathway">
    <text evidence="11">Carbohydrate metabolism; galactose metabolism.</text>
</comment>
<comment type="caution">
    <text evidence="16">The sequence shown here is derived from an EMBL/GenBank/DDBJ whole genome shotgun (WGS) entry which is preliminary data.</text>
</comment>
<comment type="similarity">
    <text evidence="1 11">Belongs to the GHMP kinase family. GalK subfamily.</text>
</comment>
<evidence type="ECO:0000313" key="16">
    <source>
        <dbReference type="EMBL" id="RKP45883.1"/>
    </source>
</evidence>
<dbReference type="FunFam" id="3.30.70.890:FF:000001">
    <property type="entry name" value="Galactokinase"/>
    <property type="match status" value="1"/>
</dbReference>
<feature type="domain" description="GHMP kinase C-terminal" evidence="14">
    <location>
        <begin position="287"/>
        <end position="368"/>
    </location>
</feature>
<dbReference type="Proteomes" id="UP000282076">
    <property type="component" value="Unassembled WGS sequence"/>
</dbReference>
<keyword evidence="2 11" id="KW-0963">Cytoplasm</keyword>
<dbReference type="AlphaFoldDB" id="A0A494XE57"/>
<dbReference type="SUPFAM" id="SSF55060">
    <property type="entry name" value="GHMP Kinase, C-terminal domain"/>
    <property type="match status" value="1"/>
</dbReference>
<dbReference type="NCBIfam" id="NF003705">
    <property type="entry name" value="PRK05322.1"/>
    <property type="match status" value="1"/>
</dbReference>
<dbReference type="PRINTS" id="PR00473">
    <property type="entry name" value="GALCTOKINASE"/>
</dbReference>
<evidence type="ECO:0000256" key="2">
    <source>
        <dbReference type="ARBA" id="ARBA00022490"/>
    </source>
</evidence>
<dbReference type="InterPro" id="IPR019741">
    <property type="entry name" value="Galactokinase_CS"/>
</dbReference>
<feature type="binding site" evidence="11">
    <location>
        <position position="70"/>
    </location>
    <ligand>
        <name>ATP</name>
        <dbReference type="ChEBI" id="CHEBI:30616"/>
    </ligand>
</feature>
<dbReference type="EMBL" id="RBZM01000014">
    <property type="protein sequence ID" value="RKP45883.1"/>
    <property type="molecule type" value="Genomic_DNA"/>
</dbReference>
<feature type="active site" description="Proton acceptor" evidence="11">
    <location>
        <position position="175"/>
    </location>
</feature>
<evidence type="ECO:0000259" key="13">
    <source>
        <dbReference type="Pfam" id="PF00288"/>
    </source>
</evidence>
<comment type="subcellular location">
    <subcellularLocation>
        <location evidence="11">Cytoplasm</location>
    </subcellularLocation>
</comment>
<dbReference type="InterPro" id="IPR036554">
    <property type="entry name" value="GHMP_kinase_C_sf"/>
</dbReference>
<dbReference type="OrthoDB" id="250531at2"/>
<keyword evidence="5 11" id="KW-0547">Nucleotide-binding</keyword>
<organism evidence="16 17">
    <name type="scientific">Cohnella endophytica</name>
    <dbReference type="NCBI Taxonomy" id="2419778"/>
    <lineage>
        <taxon>Bacteria</taxon>
        <taxon>Bacillati</taxon>
        <taxon>Bacillota</taxon>
        <taxon>Bacilli</taxon>
        <taxon>Bacillales</taxon>
        <taxon>Paenibacillaceae</taxon>
        <taxon>Cohnella</taxon>
    </lineage>
</organism>
<proteinExistence type="inferred from homology"/>
<evidence type="ECO:0000256" key="9">
    <source>
        <dbReference type="ARBA" id="ARBA00023144"/>
    </source>
</evidence>
<keyword evidence="8 11" id="KW-0460">Magnesium</keyword>
<evidence type="ECO:0000256" key="7">
    <source>
        <dbReference type="ARBA" id="ARBA00022840"/>
    </source>
</evidence>
<dbReference type="RefSeq" id="WP_120979836.1">
    <property type="nucleotide sequence ID" value="NZ_RBZM01000014.1"/>
</dbReference>
<dbReference type="Pfam" id="PF10509">
    <property type="entry name" value="GalKase_gal_bdg"/>
    <property type="match status" value="1"/>
</dbReference>
<keyword evidence="17" id="KW-1185">Reference proteome</keyword>
<comment type="function">
    <text evidence="11">Catalyzes the transfer of the gamma-phosphate of ATP to D-galactose to form alpha-D-galactose-1-phosphate (Gal-1-P).</text>
</comment>
<dbReference type="InterPro" id="IPR013750">
    <property type="entry name" value="GHMP_kinase_C_dom"/>
</dbReference>
<evidence type="ECO:0000313" key="17">
    <source>
        <dbReference type="Proteomes" id="UP000282076"/>
    </source>
</evidence>
<feature type="binding site" evidence="11">
    <location>
        <position position="131"/>
    </location>
    <ligand>
        <name>Mg(2+)</name>
        <dbReference type="ChEBI" id="CHEBI:18420"/>
    </ligand>
</feature>
<accession>A0A494XE57</accession>
<dbReference type="GO" id="GO:0004335">
    <property type="term" value="F:galactokinase activity"/>
    <property type="evidence" value="ECO:0007669"/>
    <property type="project" value="UniProtKB-UniRule"/>
</dbReference>
<dbReference type="PRINTS" id="PR00959">
    <property type="entry name" value="MEVGALKINASE"/>
</dbReference>
<dbReference type="InterPro" id="IPR020568">
    <property type="entry name" value="Ribosomal_Su5_D2-typ_SF"/>
</dbReference>
<evidence type="ECO:0000259" key="14">
    <source>
        <dbReference type="Pfam" id="PF08544"/>
    </source>
</evidence>
<dbReference type="PIRSF" id="PIRSF000530">
    <property type="entry name" value="Galactokinase"/>
    <property type="match status" value="1"/>
</dbReference>
<feature type="binding site" evidence="11">
    <location>
        <begin position="125"/>
        <end position="131"/>
    </location>
    <ligand>
        <name>ATP</name>
        <dbReference type="ChEBI" id="CHEBI:30616"/>
    </ligand>
</feature>
<dbReference type="Gene3D" id="3.30.230.10">
    <property type="match status" value="1"/>
</dbReference>
<protein>
    <recommendedName>
        <fullName evidence="11 12">Galactokinase</fullName>
        <ecNumber evidence="11 12">2.7.1.6</ecNumber>
    </recommendedName>
    <alternativeName>
        <fullName evidence="11">Galactose kinase</fullName>
    </alternativeName>
</protein>
<evidence type="ECO:0000259" key="15">
    <source>
        <dbReference type="Pfam" id="PF10509"/>
    </source>
</evidence>
<evidence type="ECO:0000256" key="8">
    <source>
        <dbReference type="ARBA" id="ARBA00022842"/>
    </source>
</evidence>
<dbReference type="Gene3D" id="3.30.70.890">
    <property type="entry name" value="GHMP kinase, C-terminal domain"/>
    <property type="match status" value="1"/>
</dbReference>
<dbReference type="InterPro" id="IPR014721">
    <property type="entry name" value="Ribsml_uS5_D2-typ_fold_subgr"/>
</dbReference>
<keyword evidence="6 11" id="KW-0418">Kinase</keyword>
<dbReference type="EC" id="2.7.1.6" evidence="11 12"/>
<feature type="domain" description="Galactokinase N-terminal" evidence="15">
    <location>
        <begin position="10"/>
        <end position="60"/>
    </location>
</feature>
<evidence type="ECO:0000256" key="10">
    <source>
        <dbReference type="ARBA" id="ARBA00023277"/>
    </source>
</evidence>
<evidence type="ECO:0000256" key="1">
    <source>
        <dbReference type="ARBA" id="ARBA00006566"/>
    </source>
</evidence>
<feature type="domain" description="GHMP kinase N-terminal" evidence="13">
    <location>
        <begin position="94"/>
        <end position="182"/>
    </location>
</feature>
<dbReference type="GO" id="GO:0000287">
    <property type="term" value="F:magnesium ion binding"/>
    <property type="evidence" value="ECO:0007669"/>
    <property type="project" value="UniProtKB-UniRule"/>
</dbReference>
<evidence type="ECO:0000256" key="5">
    <source>
        <dbReference type="ARBA" id="ARBA00022741"/>
    </source>
</evidence>
<dbReference type="Pfam" id="PF08544">
    <property type="entry name" value="GHMP_kinases_C"/>
    <property type="match status" value="1"/>
</dbReference>
<keyword evidence="10 11" id="KW-0119">Carbohydrate metabolism</keyword>
<keyword evidence="7 11" id="KW-0067">ATP-binding</keyword>
<dbReference type="Pfam" id="PF00288">
    <property type="entry name" value="GHMP_kinases_N"/>
    <property type="match status" value="1"/>
</dbReference>
<evidence type="ECO:0000256" key="4">
    <source>
        <dbReference type="ARBA" id="ARBA00022723"/>
    </source>
</evidence>
<evidence type="ECO:0000256" key="6">
    <source>
        <dbReference type="ARBA" id="ARBA00022777"/>
    </source>
</evidence>
<reference evidence="16 17" key="1">
    <citation type="submission" date="2018-10" db="EMBL/GenBank/DDBJ databases">
        <title>Cohnella sp. M2MS4P-1, whole genome shotgun sequence.</title>
        <authorList>
            <person name="Tuo L."/>
        </authorList>
    </citation>
    <scope>NUCLEOTIDE SEQUENCE [LARGE SCALE GENOMIC DNA]</scope>
    <source>
        <strain evidence="16 17">M2MS4P-1</strain>
    </source>
</reference>
<dbReference type="InterPro" id="IPR006203">
    <property type="entry name" value="GHMP_knse_ATP-bd_CS"/>
</dbReference>
<dbReference type="GO" id="GO:0005524">
    <property type="term" value="F:ATP binding"/>
    <property type="evidence" value="ECO:0007669"/>
    <property type="project" value="UniProtKB-UniRule"/>
</dbReference>
<evidence type="ECO:0000256" key="12">
    <source>
        <dbReference type="NCBIfam" id="TIGR00131"/>
    </source>
</evidence>
<evidence type="ECO:0000256" key="11">
    <source>
        <dbReference type="HAMAP-Rule" id="MF_00246"/>
    </source>
</evidence>
<dbReference type="GO" id="GO:0005829">
    <property type="term" value="C:cytosol"/>
    <property type="evidence" value="ECO:0007669"/>
    <property type="project" value="TreeGrafter"/>
</dbReference>
<evidence type="ECO:0000256" key="3">
    <source>
        <dbReference type="ARBA" id="ARBA00022679"/>
    </source>
</evidence>
<dbReference type="NCBIfam" id="TIGR00131">
    <property type="entry name" value="gal_kin"/>
    <property type="match status" value="1"/>
</dbReference>
<sequence>MAQLTELKMKFVQQFGGNETEISVFHAPGRVNLIGEHTDYNGGSVFPAALTFGTTLLIAPRKDRKLGFASTNFPEGKESSLEDVVFSEEDDWANYPKGVVWELKQRGIDLSKSYNFLYHGEIPNGAGLSSSASIEVVTAYALLTLEGKSTDTVQIAVWSQHAENEFIGVKCGIMDQFAVANGRANHAILLDCDTLKYELVPFESGDYKLVIGNTNKRRGLVDSKYNERRSQCEQAVQQLKQAFPELTLLGQLTLAEYEANEHLIQDETVRRRARHVVEEIDRVARSMEVLKANDLAAFGRLMNASHDSLRDLYEVTGIELDTMVDAARSVPGVLGSRMTGAGFGGCTVSLVHQDSVERFISEVGEKYEAATGLKPAFYVCDIGDGVRELKEEA</sequence>
<keyword evidence="9 11" id="KW-0299">Galactose metabolism</keyword>
<dbReference type="InterPro" id="IPR006204">
    <property type="entry name" value="GHMP_kinase_N_dom"/>
</dbReference>
<dbReference type="PROSITE" id="PS00106">
    <property type="entry name" value="GALACTOKINASE"/>
    <property type="match status" value="1"/>
</dbReference>
<feature type="binding site" evidence="11">
    <location>
        <position position="163"/>
    </location>
    <ligand>
        <name>Mg(2+)</name>
        <dbReference type="ChEBI" id="CHEBI:18420"/>
    </ligand>
</feature>
<dbReference type="InterPro" id="IPR006206">
    <property type="entry name" value="Mevalonate/galactokinase"/>
</dbReference>
<comment type="catalytic activity">
    <reaction evidence="11">
        <text>alpha-D-galactose + ATP = alpha-D-galactose 1-phosphate + ADP + H(+)</text>
        <dbReference type="Rhea" id="RHEA:13553"/>
        <dbReference type="ChEBI" id="CHEBI:15378"/>
        <dbReference type="ChEBI" id="CHEBI:28061"/>
        <dbReference type="ChEBI" id="CHEBI:30616"/>
        <dbReference type="ChEBI" id="CHEBI:58336"/>
        <dbReference type="ChEBI" id="CHEBI:456216"/>
        <dbReference type="EC" id="2.7.1.6"/>
    </reaction>
</comment>
<dbReference type="PROSITE" id="PS00627">
    <property type="entry name" value="GHMP_KINASES_ATP"/>
    <property type="match status" value="1"/>
</dbReference>
<dbReference type="PANTHER" id="PTHR10457:SF7">
    <property type="entry name" value="GALACTOKINASE-RELATED"/>
    <property type="match status" value="1"/>
</dbReference>
<feature type="binding site" evidence="11">
    <location>
        <begin position="36"/>
        <end position="39"/>
    </location>
    <ligand>
        <name>substrate</name>
    </ligand>
</feature>
<gene>
    <name evidence="11" type="primary">galK</name>
    <name evidence="16" type="ORF">D7Z26_25090</name>
</gene>
<dbReference type="UniPathway" id="UPA00214"/>
<dbReference type="InterPro" id="IPR000705">
    <property type="entry name" value="Galactokinase"/>
</dbReference>
<dbReference type="InterPro" id="IPR019539">
    <property type="entry name" value="GalKase_N"/>
</dbReference>
<dbReference type="SUPFAM" id="SSF54211">
    <property type="entry name" value="Ribosomal protein S5 domain 2-like"/>
    <property type="match status" value="1"/>
</dbReference>
<dbReference type="GO" id="GO:0006012">
    <property type="term" value="P:galactose metabolic process"/>
    <property type="evidence" value="ECO:0007669"/>
    <property type="project" value="UniProtKB-UniRule"/>
</dbReference>
<dbReference type="FunFam" id="3.30.230.10:FF:000017">
    <property type="entry name" value="Galactokinase"/>
    <property type="match status" value="1"/>
</dbReference>
<name>A0A494XE57_9BACL</name>
<feature type="site" description="Transition state stabilizer" evidence="11">
    <location>
        <position position="30"/>
    </location>
</feature>
<feature type="binding site" evidence="11">
    <location>
        <position position="225"/>
    </location>
    <ligand>
        <name>substrate</name>
    </ligand>
</feature>
<keyword evidence="4 11" id="KW-0479">Metal-binding</keyword>
<keyword evidence="3 11" id="KW-0808">Transferase</keyword>